<feature type="transmembrane region" description="Helical" evidence="1">
    <location>
        <begin position="87"/>
        <end position="106"/>
    </location>
</feature>
<feature type="domain" description="VanZ-like" evidence="2">
    <location>
        <begin position="60"/>
        <end position="131"/>
    </location>
</feature>
<accession>A0A1X7AI50</accession>
<dbReference type="AlphaFoldDB" id="A0A1X7AI50"/>
<dbReference type="PANTHER" id="PTHR28008:SF1">
    <property type="entry name" value="DOMAIN PROTEIN, PUTATIVE (AFU_ORTHOLOGUE AFUA_3G10980)-RELATED"/>
    <property type="match status" value="1"/>
</dbReference>
<name>A0A1X7AI50_9GAMM</name>
<keyword evidence="1" id="KW-0472">Membrane</keyword>
<dbReference type="Pfam" id="PF04892">
    <property type="entry name" value="VanZ"/>
    <property type="match status" value="1"/>
</dbReference>
<sequence>MEPAVNQSQTSSPQLIDAYLTHQRLVSLARILLPTLIIIITTLALIPPEQVPMASLGDKVLHAGAFFSLAALVDTAFPNTGWSWKKFIGLTAYGLAIEIAQSFHPLRTFALDDLVADMAGQGIYVILIPLFIRLPVTRLRWQQSTEKI</sequence>
<organism evidence="3 4">
    <name type="scientific">Parendozoicomonas haliclonae</name>
    <dbReference type="NCBI Taxonomy" id="1960125"/>
    <lineage>
        <taxon>Bacteria</taxon>
        <taxon>Pseudomonadati</taxon>
        <taxon>Pseudomonadota</taxon>
        <taxon>Gammaproteobacteria</taxon>
        <taxon>Oceanospirillales</taxon>
        <taxon>Endozoicomonadaceae</taxon>
        <taxon>Parendozoicomonas</taxon>
    </lineage>
</organism>
<gene>
    <name evidence="3" type="ORF">EHSB41UT_01684</name>
</gene>
<reference evidence="3 4" key="1">
    <citation type="submission" date="2017-03" db="EMBL/GenBank/DDBJ databases">
        <authorList>
            <person name="Afonso C.L."/>
            <person name="Miller P.J."/>
            <person name="Scott M.A."/>
            <person name="Spackman E."/>
            <person name="Goraichik I."/>
            <person name="Dimitrov K.M."/>
            <person name="Suarez D.L."/>
            <person name="Swayne D.E."/>
        </authorList>
    </citation>
    <scope>NUCLEOTIDE SEQUENCE [LARGE SCALE GENOMIC DNA]</scope>
    <source>
        <strain evidence="3">SB41UT1</strain>
    </source>
</reference>
<dbReference type="NCBIfam" id="NF037970">
    <property type="entry name" value="vanZ_1"/>
    <property type="match status" value="1"/>
</dbReference>
<proteinExistence type="predicted"/>
<feature type="transmembrane region" description="Helical" evidence="1">
    <location>
        <begin position="118"/>
        <end position="136"/>
    </location>
</feature>
<evidence type="ECO:0000259" key="2">
    <source>
        <dbReference type="Pfam" id="PF04892"/>
    </source>
</evidence>
<dbReference type="PANTHER" id="PTHR28008">
    <property type="entry name" value="DOMAIN PROTEIN, PUTATIVE (AFU_ORTHOLOGUE AFUA_3G10980)-RELATED"/>
    <property type="match status" value="1"/>
</dbReference>
<keyword evidence="1" id="KW-1133">Transmembrane helix</keyword>
<evidence type="ECO:0000313" key="3">
    <source>
        <dbReference type="EMBL" id="SMA43846.1"/>
    </source>
</evidence>
<evidence type="ECO:0000256" key="1">
    <source>
        <dbReference type="SAM" id="Phobius"/>
    </source>
</evidence>
<dbReference type="InterPro" id="IPR006976">
    <property type="entry name" value="VanZ-like"/>
</dbReference>
<feature type="transmembrane region" description="Helical" evidence="1">
    <location>
        <begin position="28"/>
        <end position="48"/>
    </location>
</feature>
<dbReference type="OrthoDB" id="5739642at2"/>
<feature type="transmembrane region" description="Helical" evidence="1">
    <location>
        <begin position="60"/>
        <end position="80"/>
    </location>
</feature>
<dbReference type="EMBL" id="FWPT01000003">
    <property type="protein sequence ID" value="SMA43846.1"/>
    <property type="molecule type" value="Genomic_DNA"/>
</dbReference>
<keyword evidence="4" id="KW-1185">Reference proteome</keyword>
<dbReference type="Proteomes" id="UP000196573">
    <property type="component" value="Unassembled WGS sequence"/>
</dbReference>
<dbReference type="RefSeq" id="WP_087108761.1">
    <property type="nucleotide sequence ID" value="NZ_CBCSCN010000008.1"/>
</dbReference>
<evidence type="ECO:0000313" key="4">
    <source>
        <dbReference type="Proteomes" id="UP000196573"/>
    </source>
</evidence>
<keyword evidence="1" id="KW-0812">Transmembrane</keyword>
<protein>
    <submittedName>
        <fullName evidence="3">VanZ like family protein</fullName>
    </submittedName>
</protein>